<evidence type="ECO:0000313" key="3">
    <source>
        <dbReference type="Proteomes" id="UP001175226"/>
    </source>
</evidence>
<keyword evidence="1" id="KW-0812">Transmembrane</keyword>
<dbReference type="Proteomes" id="UP001175226">
    <property type="component" value="Unassembled WGS sequence"/>
</dbReference>
<keyword evidence="1" id="KW-1133">Transmembrane helix</keyword>
<feature type="transmembrane region" description="Helical" evidence="1">
    <location>
        <begin position="115"/>
        <end position="132"/>
    </location>
</feature>
<reference evidence="2" key="1">
    <citation type="submission" date="2023-06" db="EMBL/GenBank/DDBJ databases">
        <authorList>
            <consortium name="Lawrence Berkeley National Laboratory"/>
            <person name="Ahrendt S."/>
            <person name="Sahu N."/>
            <person name="Indic B."/>
            <person name="Wong-Bajracharya J."/>
            <person name="Merenyi Z."/>
            <person name="Ke H.-M."/>
            <person name="Monk M."/>
            <person name="Kocsube S."/>
            <person name="Drula E."/>
            <person name="Lipzen A."/>
            <person name="Balint B."/>
            <person name="Henrissat B."/>
            <person name="Andreopoulos B."/>
            <person name="Martin F.M."/>
            <person name="Harder C.B."/>
            <person name="Rigling D."/>
            <person name="Ford K.L."/>
            <person name="Foster G.D."/>
            <person name="Pangilinan J."/>
            <person name="Papanicolaou A."/>
            <person name="Barry K."/>
            <person name="LaButti K."/>
            <person name="Viragh M."/>
            <person name="Koriabine M."/>
            <person name="Yan M."/>
            <person name="Riley R."/>
            <person name="Champramary S."/>
            <person name="Plett K.L."/>
            <person name="Tsai I.J."/>
            <person name="Slot J."/>
            <person name="Sipos G."/>
            <person name="Plett J."/>
            <person name="Nagy L.G."/>
            <person name="Grigoriev I.V."/>
        </authorList>
    </citation>
    <scope>NUCLEOTIDE SEQUENCE</scope>
    <source>
        <strain evidence="2">FPL87.14</strain>
    </source>
</reference>
<protein>
    <submittedName>
        <fullName evidence="2">Uncharacterized protein</fullName>
    </submittedName>
</protein>
<evidence type="ECO:0000313" key="2">
    <source>
        <dbReference type="EMBL" id="KAK0434460.1"/>
    </source>
</evidence>
<proteinExistence type="predicted"/>
<name>A0AA39J2U6_9AGAR</name>
<dbReference type="AlphaFoldDB" id="A0AA39J2U6"/>
<gene>
    <name evidence="2" type="ORF">EV421DRAFT_2022989</name>
</gene>
<keyword evidence="1" id="KW-0472">Membrane</keyword>
<evidence type="ECO:0000256" key="1">
    <source>
        <dbReference type="SAM" id="Phobius"/>
    </source>
</evidence>
<sequence>MLMKSQSQSVVNSVSINVGLERSEVRNVGRGGGQTNYYNIASRRTSTLRIGAFLKPSKSQGKGGEALGNKFWAIRFGAQRKVTTFFSSARIRTFVDNIKGPKVVKSVSHFQVKTVFYMLNTFLAIYALAWTYRYNLISSIQCLNRQNTESLPMGRCLLV</sequence>
<keyword evidence="3" id="KW-1185">Reference proteome</keyword>
<comment type="caution">
    <text evidence="2">The sequence shown here is derived from an EMBL/GenBank/DDBJ whole genome shotgun (WGS) entry which is preliminary data.</text>
</comment>
<accession>A0AA39J2U6</accession>
<dbReference type="EMBL" id="JAUEPT010000071">
    <property type="protein sequence ID" value="KAK0434460.1"/>
    <property type="molecule type" value="Genomic_DNA"/>
</dbReference>
<organism evidence="2 3">
    <name type="scientific">Armillaria borealis</name>
    <dbReference type="NCBI Taxonomy" id="47425"/>
    <lineage>
        <taxon>Eukaryota</taxon>
        <taxon>Fungi</taxon>
        <taxon>Dikarya</taxon>
        <taxon>Basidiomycota</taxon>
        <taxon>Agaricomycotina</taxon>
        <taxon>Agaricomycetes</taxon>
        <taxon>Agaricomycetidae</taxon>
        <taxon>Agaricales</taxon>
        <taxon>Marasmiineae</taxon>
        <taxon>Physalacriaceae</taxon>
        <taxon>Armillaria</taxon>
    </lineage>
</organism>